<dbReference type="InterPro" id="IPR004206">
    <property type="entry name" value="mRNA_triPase_Cet1"/>
</dbReference>
<dbReference type="InterPro" id="IPR033469">
    <property type="entry name" value="CYTH-like_dom_sf"/>
</dbReference>
<comment type="subcellular location">
    <subcellularLocation>
        <location evidence="2 8">Nucleus</location>
    </subcellularLocation>
</comment>
<dbReference type="GO" id="GO:0006370">
    <property type="term" value="P:7-methylguanosine mRNA capping"/>
    <property type="evidence" value="ECO:0007669"/>
    <property type="project" value="UniProtKB-UniRule"/>
</dbReference>
<dbReference type="Proteomes" id="UP000319257">
    <property type="component" value="Unassembled WGS sequence"/>
</dbReference>
<feature type="compositionally biased region" description="Polar residues" evidence="9">
    <location>
        <begin position="287"/>
        <end position="296"/>
    </location>
</feature>
<feature type="domain" description="mRNA triphosphatase Cet1-like" evidence="10">
    <location>
        <begin position="531"/>
        <end position="795"/>
    </location>
</feature>
<evidence type="ECO:0000256" key="4">
    <source>
        <dbReference type="ARBA" id="ARBA00022664"/>
    </source>
</evidence>
<feature type="region of interest" description="Disordered" evidence="9">
    <location>
        <begin position="469"/>
        <end position="511"/>
    </location>
</feature>
<reference evidence="11 12" key="1">
    <citation type="submission" date="2019-06" db="EMBL/GenBank/DDBJ databases">
        <title>Draft genome sequence of the filamentous fungus Phialemoniopsis curvata isolated from diesel fuel.</title>
        <authorList>
            <person name="Varaljay V.A."/>
            <person name="Lyon W.J."/>
            <person name="Crouch A.L."/>
            <person name="Drake C.E."/>
            <person name="Hollomon J.M."/>
            <person name="Nadeau L.J."/>
            <person name="Nunn H.S."/>
            <person name="Stevenson B.S."/>
            <person name="Bojanowski C.L."/>
            <person name="Crookes-Goodson W.J."/>
        </authorList>
    </citation>
    <scope>NUCLEOTIDE SEQUENCE [LARGE SCALE GENOMIC DNA]</scope>
    <source>
        <strain evidence="11 12">D216</strain>
    </source>
</reference>
<dbReference type="OrthoDB" id="272147at2759"/>
<organism evidence="11 12">
    <name type="scientific">Thyridium curvatum</name>
    <dbReference type="NCBI Taxonomy" id="1093900"/>
    <lineage>
        <taxon>Eukaryota</taxon>
        <taxon>Fungi</taxon>
        <taxon>Dikarya</taxon>
        <taxon>Ascomycota</taxon>
        <taxon>Pezizomycotina</taxon>
        <taxon>Sordariomycetes</taxon>
        <taxon>Sordariomycetidae</taxon>
        <taxon>Thyridiales</taxon>
        <taxon>Thyridiaceae</taxon>
        <taxon>Thyridium</taxon>
    </lineage>
</organism>
<comment type="caution">
    <text evidence="11">The sequence shown here is derived from an EMBL/GenBank/DDBJ whole genome shotgun (WGS) entry which is preliminary data.</text>
</comment>
<dbReference type="PANTHER" id="PTHR28118">
    <property type="entry name" value="POLYNUCLEOTIDE 5'-TRIPHOSPHATASE-RELATED"/>
    <property type="match status" value="1"/>
</dbReference>
<evidence type="ECO:0000256" key="7">
    <source>
        <dbReference type="ARBA" id="ARBA00047740"/>
    </source>
</evidence>
<dbReference type="PANTHER" id="PTHR28118:SF1">
    <property type="entry name" value="POLYNUCLEOTIDE 5'-TRIPHOSPHATASE CTL1-RELATED"/>
    <property type="match status" value="1"/>
</dbReference>
<dbReference type="GeneID" id="41971996"/>
<feature type="compositionally biased region" description="Basic and acidic residues" evidence="9">
    <location>
        <begin position="379"/>
        <end position="409"/>
    </location>
</feature>
<dbReference type="InterPro" id="IPR037009">
    <property type="entry name" value="mRNA_triPase_Cet1_sf"/>
</dbReference>
<keyword evidence="12" id="KW-1185">Reference proteome</keyword>
<evidence type="ECO:0000256" key="8">
    <source>
        <dbReference type="RuleBase" id="RU367053"/>
    </source>
</evidence>
<dbReference type="SUPFAM" id="SSF55154">
    <property type="entry name" value="CYTH-like phosphatases"/>
    <property type="match status" value="1"/>
</dbReference>
<comment type="similarity">
    <text evidence="3 8">Belongs to the fungal TPase family.</text>
</comment>
<comment type="subunit">
    <text evidence="8">Heterodimer. The mRNA-capping enzyme is composed of two separate chains alpha and beta, respectively a mRNA guanylyltransferase and an mRNA 5'-triphosphate monophosphatase.</text>
</comment>
<evidence type="ECO:0000256" key="2">
    <source>
        <dbReference type="ARBA" id="ARBA00004123"/>
    </source>
</evidence>
<evidence type="ECO:0000256" key="6">
    <source>
        <dbReference type="ARBA" id="ARBA00023242"/>
    </source>
</evidence>
<comment type="catalytic activity">
    <reaction evidence="7">
        <text>a 5'-end triphospho-ribonucleoside in mRNA + H2O = a 5'-end diphospho-ribonucleoside in mRNA + phosphate + H(+)</text>
        <dbReference type="Rhea" id="RHEA:67004"/>
        <dbReference type="Rhea" id="RHEA-COMP:17164"/>
        <dbReference type="Rhea" id="RHEA-COMP:17165"/>
        <dbReference type="ChEBI" id="CHEBI:15377"/>
        <dbReference type="ChEBI" id="CHEBI:15378"/>
        <dbReference type="ChEBI" id="CHEBI:43474"/>
        <dbReference type="ChEBI" id="CHEBI:167616"/>
        <dbReference type="ChEBI" id="CHEBI:167618"/>
        <dbReference type="EC" id="3.6.1.74"/>
    </reaction>
    <physiologicalReaction direction="left-to-right" evidence="7">
        <dbReference type="Rhea" id="RHEA:67005"/>
    </physiologicalReaction>
</comment>
<sequence>MDLRSMLNASDGAAAAAAQAKSQQMREPSTPVQAMPPQFRDYSQSTQASPRRSASHDFPPQQHTPGPAPYASPSSAYPPSAGGGPYGGRPGPPPQLVTGHDPRSPSIGAAPSPYRHTPTGSMSGVAGGYPFPNTGPPAPVSPVQRHQQYAPTGAYPPRDSYSQPPGASVAGATGQPAHPSYMQGPPQTPPVGTPGGPNPYLHQRSQSAQSTPTPTSAQSQHQYGPPYAQGSPVVSHHPPPHQQQQHSQPPQDQIRHPSQPPTPLGPPLSTQRPPSIPGGYAQPPSPYQQRIASTGSYPPHLATHPSPGPPPPPSVPRMPSSHSTYDPTAEAHRRSISQSERGRSVSISPKTRVSSLPSSTGHPVPDSDPRHARAMSGVEPDRDRAVTPAKRKMDDRDLGSDEIDPREPRPAPFQGINGSHVPSRSGPPAAISSPVAQRRRKIRYREPPVWARAFEHGAQLKKANYVVRKGGGHHPQVNGRSDGDREPSRQTSPEAGRTATSQPPPAKVTNPKLALLGGEWEECITGQKPYEEFTRRVADFLFLNVVANPNLREIMNRGVQFEIEAKLGMLVSKNTNGRFELPVTSECIIREDAEIAFRSSMSEALMTLFLSHPSQAQHQAFNGFLNTVVQQTHPDNPENKGREKPRAQVRYKHSREKDCFFELPPALQDRLPGCVRGLFPTKHTPAVRVTYDQADGTVTAKIVKAKVANLHVHFPMWPLDCRLSVNLEMDWDGPVEELEAAVSQSARERKPDRNKDRLSYKQGHIQVDLTQVTHSARGPNNTERVEKEHELEIEINPQIVIEQGTRAQNGEEHAYQEVVEALVDNVRALARIAADFPY</sequence>
<dbReference type="GO" id="GO:0004651">
    <property type="term" value="F:polynucleotide 5'-phosphatase activity"/>
    <property type="evidence" value="ECO:0007669"/>
    <property type="project" value="UniProtKB-UniRule"/>
</dbReference>
<feature type="compositionally biased region" description="Polar residues" evidence="9">
    <location>
        <begin position="41"/>
        <end position="52"/>
    </location>
</feature>
<evidence type="ECO:0000256" key="1">
    <source>
        <dbReference type="ARBA" id="ARBA00001946"/>
    </source>
</evidence>
<feature type="compositionally biased region" description="Pro residues" evidence="9">
    <location>
        <begin position="306"/>
        <end position="316"/>
    </location>
</feature>
<gene>
    <name evidence="11" type="ORF">E0L32_004549</name>
</gene>
<feature type="region of interest" description="Disordered" evidence="9">
    <location>
        <begin position="1"/>
        <end position="440"/>
    </location>
</feature>
<feature type="compositionally biased region" description="Low complexity" evidence="9">
    <location>
        <begin position="205"/>
        <end position="220"/>
    </location>
</feature>
<keyword evidence="6 8" id="KW-0539">Nucleus</keyword>
<comment type="cofactor">
    <cofactor evidence="1 8">
        <name>Mg(2+)</name>
        <dbReference type="ChEBI" id="CHEBI:18420"/>
    </cofactor>
</comment>
<evidence type="ECO:0000256" key="9">
    <source>
        <dbReference type="SAM" id="MobiDB-lite"/>
    </source>
</evidence>
<evidence type="ECO:0000259" key="10">
    <source>
        <dbReference type="Pfam" id="PF02940"/>
    </source>
</evidence>
<feature type="compositionally biased region" description="Low complexity" evidence="9">
    <location>
        <begin position="231"/>
        <end position="251"/>
    </location>
</feature>
<protein>
    <recommendedName>
        <fullName evidence="8">mRNA-capping enzyme subunit beta</fullName>
        <ecNumber evidence="8">3.6.1.74</ecNumber>
    </recommendedName>
    <alternativeName>
        <fullName evidence="8">mRNA 5'-phosphatase</fullName>
    </alternativeName>
    <alternativeName>
        <fullName evidence="8">mRNA 5'-triphosphate monophosphatase</fullName>
    </alternativeName>
</protein>
<feature type="compositionally biased region" description="Polar residues" evidence="9">
    <location>
        <begin position="489"/>
        <end position="501"/>
    </location>
</feature>
<dbReference type="GO" id="GO:0140818">
    <property type="term" value="F:mRNA 5'-triphosphate monophosphatase activity"/>
    <property type="evidence" value="ECO:0007669"/>
    <property type="project" value="UniProtKB-EC"/>
</dbReference>
<dbReference type="CDD" id="cd07470">
    <property type="entry name" value="CYTH-like_mRNA_RTPase"/>
    <property type="match status" value="1"/>
</dbReference>
<feature type="compositionally biased region" description="Polar residues" evidence="9">
    <location>
        <begin position="21"/>
        <end position="32"/>
    </location>
</feature>
<dbReference type="Pfam" id="PF02940">
    <property type="entry name" value="mRNA_triPase"/>
    <property type="match status" value="1"/>
</dbReference>
<keyword evidence="4 8" id="KW-0507">mRNA processing</keyword>
<keyword evidence="8" id="KW-0506">mRNA capping</keyword>
<dbReference type="STRING" id="1093900.A0A507AZ58"/>
<dbReference type="AlphaFoldDB" id="A0A507AZ58"/>
<feature type="compositionally biased region" description="Low complexity" evidence="9">
    <location>
        <begin position="69"/>
        <end position="80"/>
    </location>
</feature>
<comment type="function">
    <text evidence="8">First step of mRNA capping. Converts the 5'-triphosphate end of a nascent mRNA chain into a diphosphate end.</text>
</comment>
<evidence type="ECO:0000313" key="12">
    <source>
        <dbReference type="Proteomes" id="UP000319257"/>
    </source>
</evidence>
<proteinExistence type="inferred from homology"/>
<feature type="compositionally biased region" description="Polar residues" evidence="9">
    <location>
        <begin position="345"/>
        <end position="361"/>
    </location>
</feature>
<dbReference type="GO" id="GO:0031533">
    <property type="term" value="C:mRNA capping enzyme complex"/>
    <property type="evidence" value="ECO:0007669"/>
    <property type="project" value="UniProtKB-UniRule"/>
</dbReference>
<dbReference type="RefSeq" id="XP_030996983.1">
    <property type="nucleotide sequence ID" value="XM_031138972.1"/>
</dbReference>
<keyword evidence="5 8" id="KW-0378">Hydrolase</keyword>
<evidence type="ECO:0000256" key="3">
    <source>
        <dbReference type="ARBA" id="ARBA00006345"/>
    </source>
</evidence>
<accession>A0A507AZ58</accession>
<dbReference type="InterPro" id="IPR040343">
    <property type="entry name" value="Cet1/Ctl1"/>
</dbReference>
<name>A0A507AZ58_9PEZI</name>
<evidence type="ECO:0000256" key="5">
    <source>
        <dbReference type="ARBA" id="ARBA00022801"/>
    </source>
</evidence>
<evidence type="ECO:0000313" key="11">
    <source>
        <dbReference type="EMBL" id="TPX15272.1"/>
    </source>
</evidence>
<dbReference type="EC" id="3.6.1.74" evidence="8"/>
<dbReference type="InParanoid" id="A0A507AZ58"/>
<dbReference type="EMBL" id="SKBQ01000022">
    <property type="protein sequence ID" value="TPX15272.1"/>
    <property type="molecule type" value="Genomic_DNA"/>
</dbReference>
<dbReference type="Gene3D" id="3.20.100.10">
    <property type="entry name" value="mRNA triphosphatase Cet1-like"/>
    <property type="match status" value="1"/>
</dbReference>